<keyword evidence="6" id="KW-1185">Reference proteome</keyword>
<dbReference type="GO" id="GO:0031177">
    <property type="term" value="F:phosphopantetheine binding"/>
    <property type="evidence" value="ECO:0007669"/>
    <property type="project" value="InterPro"/>
</dbReference>
<dbReference type="InterPro" id="IPR036736">
    <property type="entry name" value="ACP-like_sf"/>
</dbReference>
<dbReference type="SUPFAM" id="SSF51735">
    <property type="entry name" value="NAD(P)-binding Rossmann-fold domains"/>
    <property type="match status" value="1"/>
</dbReference>
<dbReference type="PROSITE" id="PS00012">
    <property type="entry name" value="PHOSPHOPANTETHEINE"/>
    <property type="match status" value="1"/>
</dbReference>
<proteinExistence type="predicted"/>
<feature type="domain" description="Carrier" evidence="4">
    <location>
        <begin position="302"/>
        <end position="378"/>
    </location>
</feature>
<dbReference type="SUPFAM" id="SSF47336">
    <property type="entry name" value="ACP-like"/>
    <property type="match status" value="1"/>
</dbReference>
<evidence type="ECO:0000256" key="3">
    <source>
        <dbReference type="ARBA" id="ARBA00023002"/>
    </source>
</evidence>
<keyword evidence="3" id="KW-0560">Oxidoreductase</keyword>
<protein>
    <recommendedName>
        <fullName evidence="4">Carrier domain-containing protein</fullName>
    </recommendedName>
</protein>
<dbReference type="PROSITE" id="PS50075">
    <property type="entry name" value="CARRIER"/>
    <property type="match status" value="1"/>
</dbReference>
<dbReference type="SMART" id="SM00822">
    <property type="entry name" value="PKS_KR"/>
    <property type="match status" value="1"/>
</dbReference>
<name>A0AAN9UGN7_9PEZI</name>
<dbReference type="Pfam" id="PF08659">
    <property type="entry name" value="KR"/>
    <property type="match status" value="1"/>
</dbReference>
<evidence type="ECO:0000256" key="2">
    <source>
        <dbReference type="ARBA" id="ARBA00022553"/>
    </source>
</evidence>
<dbReference type="InterPro" id="IPR013968">
    <property type="entry name" value="PKS_KR"/>
</dbReference>
<dbReference type="AlphaFoldDB" id="A0AAN9UGN7"/>
<dbReference type="InterPro" id="IPR036291">
    <property type="entry name" value="NAD(P)-bd_dom_sf"/>
</dbReference>
<evidence type="ECO:0000313" key="6">
    <source>
        <dbReference type="Proteomes" id="UP001320245"/>
    </source>
</evidence>
<gene>
    <name evidence="5" type="ORF">SLS53_004238</name>
</gene>
<dbReference type="SMART" id="SM00823">
    <property type="entry name" value="PKS_PP"/>
    <property type="match status" value="1"/>
</dbReference>
<dbReference type="InterPro" id="IPR006162">
    <property type="entry name" value="Ppantetheine_attach_site"/>
</dbReference>
<sequence length="384" mass="42509">MEALVEQDNDNEAQAENEYCERDGILHISRDMGRSGAKNLMIMSRSGTDADRSRRVLRDLASLGVTAKIAREDVTTLQDVTRVFRESDMPIKGIVQGAMVLRDKTFESMTPQEYHEALACKVTGTWNLHNAAEEHIRHKLDFFTMLSSVSGVVGTAGQANYAAGNSFQDAFAQYRHSLGLAAHTVDLGIIEDVGYMSEHQGLTDRVQSRSQLSGINERQLHEILRLSLIRQTLGPNPKSAPQMVTGLPFPLSQDSPLLRDMRFHSLLVPQHSQDADIVSKSGENGDTRAFQGMVKAQLPAEKILPEAVKLVNKQIVRILGLSSDMEETKPLNSYGLDSLAAVDLRNWFKLRLRVELTTLDILNAASLRTLCTKAVGRLLEASQC</sequence>
<comment type="caution">
    <text evidence="5">The sequence shown here is derived from an EMBL/GenBank/DDBJ whole genome shotgun (WGS) entry which is preliminary data.</text>
</comment>
<dbReference type="Gene3D" id="1.10.1200.10">
    <property type="entry name" value="ACP-like"/>
    <property type="match status" value="1"/>
</dbReference>
<evidence type="ECO:0000259" key="4">
    <source>
        <dbReference type="PROSITE" id="PS50075"/>
    </source>
</evidence>
<dbReference type="Pfam" id="PF00550">
    <property type="entry name" value="PP-binding"/>
    <property type="match status" value="1"/>
</dbReference>
<dbReference type="Proteomes" id="UP001320245">
    <property type="component" value="Unassembled WGS sequence"/>
</dbReference>
<reference evidence="5 6" key="1">
    <citation type="journal article" date="2023" name="PLoS ONE">
        <title>Cytospora paraplurivora sp. nov. isolated from orchards with fruit tree decline syndrome in Ontario, Canada.</title>
        <authorList>
            <person name="Ilyukhin E."/>
            <person name="Nguyen H.D.T."/>
            <person name="Castle A.J."/>
            <person name="Ellouze W."/>
        </authorList>
    </citation>
    <scope>NUCLEOTIDE SEQUENCE [LARGE SCALE GENOMIC DNA]</scope>
    <source>
        <strain evidence="5 6">FDS-564</strain>
    </source>
</reference>
<dbReference type="GO" id="GO:0016491">
    <property type="term" value="F:oxidoreductase activity"/>
    <property type="evidence" value="ECO:0007669"/>
    <property type="project" value="UniProtKB-KW"/>
</dbReference>
<dbReference type="InterPro" id="IPR050091">
    <property type="entry name" value="PKS_NRPS_Biosynth_Enz"/>
</dbReference>
<dbReference type="GO" id="GO:0044550">
    <property type="term" value="P:secondary metabolite biosynthetic process"/>
    <property type="evidence" value="ECO:0007669"/>
    <property type="project" value="TreeGrafter"/>
</dbReference>
<dbReference type="PANTHER" id="PTHR43775:SF18">
    <property type="entry name" value="ENZYME, PUTATIVE (JCVI)-RELATED"/>
    <property type="match status" value="1"/>
</dbReference>
<evidence type="ECO:0000313" key="5">
    <source>
        <dbReference type="EMBL" id="KAK7743153.1"/>
    </source>
</evidence>
<evidence type="ECO:0000256" key="1">
    <source>
        <dbReference type="ARBA" id="ARBA00022450"/>
    </source>
</evidence>
<organism evidence="5 6">
    <name type="scientific">Cytospora paraplurivora</name>
    <dbReference type="NCBI Taxonomy" id="2898453"/>
    <lineage>
        <taxon>Eukaryota</taxon>
        <taxon>Fungi</taxon>
        <taxon>Dikarya</taxon>
        <taxon>Ascomycota</taxon>
        <taxon>Pezizomycotina</taxon>
        <taxon>Sordariomycetes</taxon>
        <taxon>Sordariomycetidae</taxon>
        <taxon>Diaporthales</taxon>
        <taxon>Cytosporaceae</taxon>
        <taxon>Cytospora</taxon>
    </lineage>
</organism>
<keyword evidence="1" id="KW-0596">Phosphopantetheine</keyword>
<dbReference type="Gene3D" id="3.40.50.720">
    <property type="entry name" value="NAD(P)-binding Rossmann-like Domain"/>
    <property type="match status" value="1"/>
</dbReference>
<dbReference type="InterPro" id="IPR020806">
    <property type="entry name" value="PKS_PP-bd"/>
</dbReference>
<keyword evidence="2" id="KW-0597">Phosphoprotein</keyword>
<dbReference type="EMBL" id="JAJSPL020000014">
    <property type="protein sequence ID" value="KAK7743153.1"/>
    <property type="molecule type" value="Genomic_DNA"/>
</dbReference>
<accession>A0AAN9UGN7</accession>
<dbReference type="GO" id="GO:0004312">
    <property type="term" value="F:fatty acid synthase activity"/>
    <property type="evidence" value="ECO:0007669"/>
    <property type="project" value="TreeGrafter"/>
</dbReference>
<dbReference type="GO" id="GO:0006633">
    <property type="term" value="P:fatty acid biosynthetic process"/>
    <property type="evidence" value="ECO:0007669"/>
    <property type="project" value="TreeGrafter"/>
</dbReference>
<dbReference type="InterPro" id="IPR009081">
    <property type="entry name" value="PP-bd_ACP"/>
</dbReference>
<dbReference type="InterPro" id="IPR057326">
    <property type="entry name" value="KR_dom"/>
</dbReference>
<dbReference type="PANTHER" id="PTHR43775">
    <property type="entry name" value="FATTY ACID SYNTHASE"/>
    <property type="match status" value="1"/>
</dbReference>